<name>A0ACD1GS57_9EURO</name>
<sequence length="87" mass="10231">MQRVAELSPTFEDMIMYIIQRNSQDFKLWDALNISMYVKAVCFSCVAFWRFRAVQFGSIIVQYITNYFTNSFSLENSPARKSISMFS</sequence>
<dbReference type="EMBL" id="KZ825016">
    <property type="protein sequence ID" value="RAH64286.1"/>
    <property type="molecule type" value="Genomic_DNA"/>
</dbReference>
<reference evidence="1" key="1">
    <citation type="submission" date="2018-02" db="EMBL/GenBank/DDBJ databases">
        <title>The genomes of Aspergillus section Nigri reveals drivers in fungal speciation.</title>
        <authorList>
            <consortium name="DOE Joint Genome Institute"/>
            <person name="Vesth T.C."/>
            <person name="Nybo J."/>
            <person name="Theobald S."/>
            <person name="Brandl J."/>
            <person name="Frisvad J.C."/>
            <person name="Nielsen K.F."/>
            <person name="Lyhne E.K."/>
            <person name="Kogle M.E."/>
            <person name="Kuo A."/>
            <person name="Riley R."/>
            <person name="Clum A."/>
            <person name="Nolan M."/>
            <person name="Lipzen A."/>
            <person name="Salamov A."/>
            <person name="Henrissat B."/>
            <person name="Wiebenga A."/>
            <person name="De vries R.P."/>
            <person name="Grigoriev I.V."/>
            <person name="Mortensen U.H."/>
            <person name="Andersen M.R."/>
            <person name="Baker S.E."/>
        </authorList>
    </citation>
    <scope>NUCLEOTIDE SEQUENCE</scope>
    <source>
        <strain evidence="1">CBS 121060</strain>
    </source>
</reference>
<evidence type="ECO:0000313" key="1">
    <source>
        <dbReference type="EMBL" id="RAH64286.1"/>
    </source>
</evidence>
<organism evidence="1 2">
    <name type="scientific">Aspergillus aculeatinus CBS 121060</name>
    <dbReference type="NCBI Taxonomy" id="1448322"/>
    <lineage>
        <taxon>Eukaryota</taxon>
        <taxon>Fungi</taxon>
        <taxon>Dikarya</taxon>
        <taxon>Ascomycota</taxon>
        <taxon>Pezizomycotina</taxon>
        <taxon>Eurotiomycetes</taxon>
        <taxon>Eurotiomycetidae</taxon>
        <taxon>Eurotiales</taxon>
        <taxon>Aspergillaceae</taxon>
        <taxon>Aspergillus</taxon>
        <taxon>Aspergillus subgen. Circumdati</taxon>
    </lineage>
</organism>
<keyword evidence="2" id="KW-1185">Reference proteome</keyword>
<protein>
    <submittedName>
        <fullName evidence="1">Uncharacterized protein</fullName>
    </submittedName>
</protein>
<proteinExistence type="predicted"/>
<evidence type="ECO:0000313" key="2">
    <source>
        <dbReference type="Proteomes" id="UP000249661"/>
    </source>
</evidence>
<dbReference type="Proteomes" id="UP000249661">
    <property type="component" value="Unassembled WGS sequence"/>
</dbReference>
<gene>
    <name evidence="1" type="ORF">BO66DRAFT_243740</name>
</gene>
<accession>A0ACD1GS57</accession>